<reference evidence="2 3" key="1">
    <citation type="submission" date="2018-10" db="EMBL/GenBank/DDBJ databases">
        <title>Sequencing the genomes of 1000 actinobacteria strains.</title>
        <authorList>
            <person name="Klenk H.-P."/>
        </authorList>
    </citation>
    <scope>NUCLEOTIDE SEQUENCE [LARGE SCALE GENOMIC DNA]</scope>
    <source>
        <strain evidence="2 3">DSM 43911</strain>
    </source>
</reference>
<dbReference type="RefSeq" id="WP_121220143.1">
    <property type="nucleotide sequence ID" value="NZ_JBIUBA010000007.1"/>
</dbReference>
<dbReference type="Proteomes" id="UP000272729">
    <property type="component" value="Unassembled WGS sequence"/>
</dbReference>
<dbReference type="AlphaFoldDB" id="A0A495XBE1"/>
<sequence length="311" mass="33970">MSPARKAAAVLLTAAALTATLTSPASAATDAELAFHWAPVHYQDTDSSDYDADYVSTVDFDGEWNTLNNWESQDDTVSRLTGAAYYSVVETSTHWFLVYSFYHPRDWEDFPDPFGQYTHENDMEGLLATVRKDGTVYGKLEAVVTVAHSDFYSYVPAGSTFTSGRESVDGTLLLQDGRPTTRQEAKGHGLYAWNGTEFPGGDGVVYVPSTTGEVPSGGNDRSVGYRLVDSFASGGLWARRNDSTTYASWGTFRGDNGKDNAANTAWGWDDGNDGSDVPRGLLATDPAYLVSVYFANRGTFSLTYTRNAYRQ</sequence>
<comment type="caution">
    <text evidence="2">The sequence shown here is derived from an EMBL/GenBank/DDBJ whole genome shotgun (WGS) entry which is preliminary data.</text>
</comment>
<evidence type="ECO:0000256" key="1">
    <source>
        <dbReference type="SAM" id="SignalP"/>
    </source>
</evidence>
<feature type="signal peptide" evidence="1">
    <location>
        <begin position="1"/>
        <end position="27"/>
    </location>
</feature>
<evidence type="ECO:0000313" key="2">
    <source>
        <dbReference type="EMBL" id="RKT68838.1"/>
    </source>
</evidence>
<proteinExistence type="predicted"/>
<feature type="chain" id="PRO_5019791400" evidence="1">
    <location>
        <begin position="28"/>
        <end position="311"/>
    </location>
</feature>
<organism evidence="2 3">
    <name type="scientific">Saccharothrix variisporea</name>
    <dbReference type="NCBI Taxonomy" id="543527"/>
    <lineage>
        <taxon>Bacteria</taxon>
        <taxon>Bacillati</taxon>
        <taxon>Actinomycetota</taxon>
        <taxon>Actinomycetes</taxon>
        <taxon>Pseudonocardiales</taxon>
        <taxon>Pseudonocardiaceae</taxon>
        <taxon>Saccharothrix</taxon>
    </lineage>
</organism>
<evidence type="ECO:0000313" key="3">
    <source>
        <dbReference type="Proteomes" id="UP000272729"/>
    </source>
</evidence>
<dbReference type="EMBL" id="RBXR01000001">
    <property type="protein sequence ID" value="RKT68838.1"/>
    <property type="molecule type" value="Genomic_DNA"/>
</dbReference>
<name>A0A495XBE1_9PSEU</name>
<keyword evidence="1" id="KW-0732">Signal</keyword>
<gene>
    <name evidence="2" type="ORF">DFJ66_2031</name>
</gene>
<accession>A0A495XBE1</accession>
<dbReference type="OrthoDB" id="1157227at2"/>
<protein>
    <submittedName>
        <fullName evidence="2">Uncharacterized protein</fullName>
    </submittedName>
</protein>
<keyword evidence="3" id="KW-1185">Reference proteome</keyword>